<dbReference type="EMBL" id="JAJEQR010000037">
    <property type="protein sequence ID" value="MCC2231742.1"/>
    <property type="molecule type" value="Genomic_DNA"/>
</dbReference>
<evidence type="ECO:0000256" key="1">
    <source>
        <dbReference type="ARBA" id="ARBA00022679"/>
    </source>
</evidence>
<dbReference type="Gene3D" id="3.40.1190.20">
    <property type="match status" value="1"/>
</dbReference>
<dbReference type="InterPro" id="IPR002173">
    <property type="entry name" value="Carboh/pur_kinase_PfkB_CS"/>
</dbReference>
<organism evidence="4 5">
    <name type="scientific">Hominifimenecus microfluidus</name>
    <dbReference type="NCBI Taxonomy" id="2885348"/>
    <lineage>
        <taxon>Bacteria</taxon>
        <taxon>Bacillati</taxon>
        <taxon>Bacillota</taxon>
        <taxon>Clostridia</taxon>
        <taxon>Lachnospirales</taxon>
        <taxon>Lachnospiraceae</taxon>
        <taxon>Hominifimenecus</taxon>
    </lineage>
</organism>
<keyword evidence="5" id="KW-1185">Reference proteome</keyword>
<gene>
    <name evidence="4" type="ORF">LKD81_12165</name>
</gene>
<evidence type="ECO:0000256" key="2">
    <source>
        <dbReference type="ARBA" id="ARBA00022777"/>
    </source>
</evidence>
<evidence type="ECO:0000259" key="3">
    <source>
        <dbReference type="Pfam" id="PF00294"/>
    </source>
</evidence>
<protein>
    <submittedName>
        <fullName evidence="4">Carbohydrate kinase family protein</fullName>
    </submittedName>
</protein>
<dbReference type="Proteomes" id="UP001198182">
    <property type="component" value="Unassembled WGS sequence"/>
</dbReference>
<accession>A0AAE3JGG5</accession>
<proteinExistence type="predicted"/>
<dbReference type="RefSeq" id="WP_308454260.1">
    <property type="nucleotide sequence ID" value="NZ_JAJEQR010000037.1"/>
</dbReference>
<keyword evidence="2 4" id="KW-0418">Kinase</keyword>
<feature type="domain" description="Carbohydrate kinase PfkB" evidence="3">
    <location>
        <begin position="7"/>
        <end position="294"/>
    </location>
</feature>
<dbReference type="InterPro" id="IPR011611">
    <property type="entry name" value="PfkB_dom"/>
</dbReference>
<dbReference type="PANTHER" id="PTHR10584:SF166">
    <property type="entry name" value="RIBOKINASE"/>
    <property type="match status" value="1"/>
</dbReference>
<sequence>MAVKKNGIVVVGSVFVDIKGFPHDRYIPDGRNAGYIEYRHGGVSRNVAEDIANIGLNPSFLGLVDHSALGQDVIERLKRQHVNTEYMEAVPSGMGTWLAVFDNNGDVAGSISQRPDLMPILDILNQRGDEIFQEADAILVEIDIEEEILKKIAELCKKYRKKLYGVVSNMTIAAERWNYLSSFDCFICNLLESGILFGQDYSDKTPAQMCDIVERQIHKAEIPALVVTMGEEGAVYADCEGHKGVCRAMKVDVKDTTGAGDSFCAGVASGLTYGKSLQDSVEIGTRLAASAIASYENVCPEIDPEEFGLS</sequence>
<dbReference type="InterPro" id="IPR029056">
    <property type="entry name" value="Ribokinase-like"/>
</dbReference>
<name>A0AAE3JGG5_9FIRM</name>
<dbReference type="PANTHER" id="PTHR10584">
    <property type="entry name" value="SUGAR KINASE"/>
    <property type="match status" value="1"/>
</dbReference>
<evidence type="ECO:0000313" key="4">
    <source>
        <dbReference type="EMBL" id="MCC2231742.1"/>
    </source>
</evidence>
<dbReference type="GO" id="GO:0016301">
    <property type="term" value="F:kinase activity"/>
    <property type="evidence" value="ECO:0007669"/>
    <property type="project" value="UniProtKB-KW"/>
</dbReference>
<dbReference type="PROSITE" id="PS00584">
    <property type="entry name" value="PFKB_KINASES_2"/>
    <property type="match status" value="1"/>
</dbReference>
<dbReference type="Pfam" id="PF00294">
    <property type="entry name" value="PfkB"/>
    <property type="match status" value="1"/>
</dbReference>
<dbReference type="SUPFAM" id="SSF53613">
    <property type="entry name" value="Ribokinase-like"/>
    <property type="match status" value="1"/>
</dbReference>
<evidence type="ECO:0000313" key="5">
    <source>
        <dbReference type="Proteomes" id="UP001198182"/>
    </source>
</evidence>
<dbReference type="AlphaFoldDB" id="A0AAE3JGG5"/>
<comment type="caution">
    <text evidence="4">The sequence shown here is derived from an EMBL/GenBank/DDBJ whole genome shotgun (WGS) entry which is preliminary data.</text>
</comment>
<reference evidence="4" key="1">
    <citation type="submission" date="2021-10" db="EMBL/GenBank/DDBJ databases">
        <title>Anaerobic single-cell dispensing facilitates the cultivation of human gut bacteria.</title>
        <authorList>
            <person name="Afrizal A."/>
        </authorList>
    </citation>
    <scope>NUCLEOTIDE SEQUENCE</scope>
    <source>
        <strain evidence="4">CLA-AA-H215</strain>
    </source>
</reference>
<keyword evidence="1" id="KW-0808">Transferase</keyword>